<evidence type="ECO:0000313" key="3">
    <source>
        <dbReference type="Proteomes" id="UP000288216"/>
    </source>
</evidence>
<keyword evidence="3" id="KW-1185">Reference proteome</keyword>
<reference evidence="2 3" key="1">
    <citation type="journal article" date="2018" name="Nat. Ecol. Evol.">
        <title>Shark genomes provide insights into elasmobranch evolution and the origin of vertebrates.</title>
        <authorList>
            <person name="Hara Y"/>
            <person name="Yamaguchi K"/>
            <person name="Onimaru K"/>
            <person name="Kadota M"/>
            <person name="Koyanagi M"/>
            <person name="Keeley SD"/>
            <person name="Tatsumi K"/>
            <person name="Tanaka K"/>
            <person name="Motone F"/>
            <person name="Kageyama Y"/>
            <person name="Nozu R"/>
            <person name="Adachi N"/>
            <person name="Nishimura O"/>
            <person name="Nakagawa R"/>
            <person name="Tanegashima C"/>
            <person name="Kiyatake I"/>
            <person name="Matsumoto R"/>
            <person name="Murakumo K"/>
            <person name="Nishida K"/>
            <person name="Terakita A"/>
            <person name="Kuratani S"/>
            <person name="Sato K"/>
            <person name="Hyodo S Kuraku.S."/>
        </authorList>
    </citation>
    <scope>NUCLEOTIDE SEQUENCE [LARGE SCALE GENOMIC DNA]</scope>
</reference>
<dbReference type="EMBL" id="BFAA01097456">
    <property type="protein sequence ID" value="GCB84713.1"/>
    <property type="molecule type" value="Genomic_DNA"/>
</dbReference>
<dbReference type="OrthoDB" id="10476230at2759"/>
<evidence type="ECO:0000313" key="2">
    <source>
        <dbReference type="EMBL" id="GCB84713.1"/>
    </source>
</evidence>
<accession>A0A401QHA0</accession>
<comment type="caution">
    <text evidence="2">The sequence shown here is derived from an EMBL/GenBank/DDBJ whole genome shotgun (WGS) entry which is preliminary data.</text>
</comment>
<name>A0A401QHA0_SCYTO</name>
<organism evidence="2 3">
    <name type="scientific">Scyliorhinus torazame</name>
    <name type="common">Cloudy catshark</name>
    <name type="synonym">Catulus torazame</name>
    <dbReference type="NCBI Taxonomy" id="75743"/>
    <lineage>
        <taxon>Eukaryota</taxon>
        <taxon>Metazoa</taxon>
        <taxon>Chordata</taxon>
        <taxon>Craniata</taxon>
        <taxon>Vertebrata</taxon>
        <taxon>Chondrichthyes</taxon>
        <taxon>Elasmobranchii</taxon>
        <taxon>Galeomorphii</taxon>
        <taxon>Galeoidea</taxon>
        <taxon>Carcharhiniformes</taxon>
        <taxon>Scyliorhinidae</taxon>
        <taxon>Scyliorhinus</taxon>
    </lineage>
</organism>
<sequence length="82" mass="8859">ANQNILLTEPRNTTGDTPGEGVAPAPQDVSERPIGGDAECGNADKPDDLLYASINFSKLPSGDRTVHREEETEYAQISFKQN</sequence>
<dbReference type="Proteomes" id="UP000288216">
    <property type="component" value="Unassembled WGS sequence"/>
</dbReference>
<dbReference type="AlphaFoldDB" id="A0A401QHA0"/>
<feature type="region of interest" description="Disordered" evidence="1">
    <location>
        <begin position="1"/>
        <end position="35"/>
    </location>
</feature>
<protein>
    <submittedName>
        <fullName evidence="2">Uncharacterized protein</fullName>
    </submittedName>
</protein>
<evidence type="ECO:0000256" key="1">
    <source>
        <dbReference type="SAM" id="MobiDB-lite"/>
    </source>
</evidence>
<gene>
    <name evidence="2" type="ORF">scyTo_0025464</name>
</gene>
<feature type="non-terminal residue" evidence="2">
    <location>
        <position position="1"/>
    </location>
</feature>
<feature type="compositionally biased region" description="Polar residues" evidence="1">
    <location>
        <begin position="1"/>
        <end position="16"/>
    </location>
</feature>
<proteinExistence type="predicted"/>
<feature type="region of interest" description="Disordered" evidence="1">
    <location>
        <begin position="61"/>
        <end position="82"/>
    </location>
</feature>